<dbReference type="SUPFAM" id="SSF53448">
    <property type="entry name" value="Nucleotide-diphospho-sugar transferases"/>
    <property type="match status" value="1"/>
</dbReference>
<dbReference type="Pfam" id="PF26629">
    <property type="entry name" value="GT2_TM_C"/>
    <property type="match status" value="1"/>
</dbReference>
<proteinExistence type="predicted"/>
<dbReference type="RefSeq" id="WP_246276990.1">
    <property type="nucleotide sequence ID" value="NZ_CAWPPK010000038.1"/>
</dbReference>
<accession>A0ABX2D793</accession>
<reference evidence="4 5" key="1">
    <citation type="journal article" date="2020" name="Sci. Rep.">
        <title>A novel cyanobacterial geosmin producer, revising GeoA distribution and dispersion patterns in Bacteria.</title>
        <authorList>
            <person name="Churro C."/>
            <person name="Semedo-Aguiar A.P."/>
            <person name="Silva A.D."/>
            <person name="Pereira-Leal J.B."/>
            <person name="Leite R.B."/>
        </authorList>
    </citation>
    <scope>NUCLEOTIDE SEQUENCE [LARGE SCALE GENOMIC DNA]</scope>
    <source>
        <strain evidence="4 5">IPMA8</strain>
    </source>
</reference>
<protein>
    <submittedName>
        <fullName evidence="4">Glycosyltransferase</fullName>
        <ecNumber evidence="4">2.4.-.-</ecNumber>
    </submittedName>
</protein>
<dbReference type="InterPro" id="IPR001173">
    <property type="entry name" value="Glyco_trans_2-like"/>
</dbReference>
<keyword evidence="5" id="KW-1185">Reference proteome</keyword>
<evidence type="ECO:0000259" key="2">
    <source>
        <dbReference type="Pfam" id="PF00535"/>
    </source>
</evidence>
<feature type="domain" description="Low-salt glycan biosynthesis hexosyltransferase Agl6 C-terminal transmembrane region" evidence="3">
    <location>
        <begin position="307"/>
        <end position="399"/>
    </location>
</feature>
<dbReference type="PANTHER" id="PTHR48090">
    <property type="entry name" value="UNDECAPRENYL-PHOSPHATE 4-DEOXY-4-FORMAMIDO-L-ARABINOSE TRANSFERASE-RELATED"/>
    <property type="match status" value="1"/>
</dbReference>
<evidence type="ECO:0000313" key="4">
    <source>
        <dbReference type="EMBL" id="NQE37490.1"/>
    </source>
</evidence>
<dbReference type="InterPro" id="IPR029044">
    <property type="entry name" value="Nucleotide-diphossugar_trans"/>
</dbReference>
<dbReference type="InterPro" id="IPR050256">
    <property type="entry name" value="Glycosyltransferase_2"/>
</dbReference>
<feature type="transmembrane region" description="Helical" evidence="1">
    <location>
        <begin position="287"/>
        <end position="307"/>
    </location>
</feature>
<dbReference type="GO" id="GO:0016757">
    <property type="term" value="F:glycosyltransferase activity"/>
    <property type="evidence" value="ECO:0007669"/>
    <property type="project" value="UniProtKB-KW"/>
</dbReference>
<comment type="caution">
    <text evidence="4">The sequence shown here is derived from an EMBL/GenBank/DDBJ whole genome shotgun (WGS) entry which is preliminary data.</text>
</comment>
<dbReference type="Gene3D" id="3.90.550.10">
    <property type="entry name" value="Spore Coat Polysaccharide Biosynthesis Protein SpsA, Chain A"/>
    <property type="match status" value="1"/>
</dbReference>
<gene>
    <name evidence="4" type="ORF">E5S67_05262</name>
</gene>
<dbReference type="EMBL" id="SRRZ01000132">
    <property type="protein sequence ID" value="NQE37490.1"/>
    <property type="molecule type" value="Genomic_DNA"/>
</dbReference>
<evidence type="ECO:0000256" key="1">
    <source>
        <dbReference type="SAM" id="Phobius"/>
    </source>
</evidence>
<sequence>MVERDREWNKYMAEQTNPSGEYTLELSILMPCLNEAETLEICIQKALRSLRELDIAGEVIIADNGSTDGSQAIATRMGARVVPVAAKGYGSALMGGIIAARGVYIIMGDADDSYNFSNLGFFVNKLREGFDLVMGNRFQGGIKPGAMPPLHKYLGNPVLTWVGRLFFASPVGDFHCGLRGFRRDSILKLDLQTTGMEFASEMVVKASVYKLRITEIPTVLSPDGRSRPPHLRTWRDGWRHLRFLLLYSPRWLFLYPGTALMIWGLIIVVWLLPGTQKIGSISFDVHTLLYGAIAIIIGFQAVTFAFFTKIFAISEKFLPEDPKLNKIFRYVTLETGLIVGVTLILIGIVGSFLSLTIWSETAFGSLDPSKTLRLVIPSLTCLTVGLQMVLSSFFLSVLGLKRR</sequence>
<feature type="transmembrane region" description="Helical" evidence="1">
    <location>
        <begin position="374"/>
        <end position="400"/>
    </location>
</feature>
<evidence type="ECO:0000259" key="3">
    <source>
        <dbReference type="Pfam" id="PF26629"/>
    </source>
</evidence>
<name>A0ABX2D793_9CYAN</name>
<dbReference type="PANTHER" id="PTHR48090:SF7">
    <property type="entry name" value="RFBJ PROTEIN"/>
    <property type="match status" value="1"/>
</dbReference>
<feature type="transmembrane region" description="Helical" evidence="1">
    <location>
        <begin position="252"/>
        <end position="272"/>
    </location>
</feature>
<keyword evidence="4" id="KW-0808">Transferase</keyword>
<keyword evidence="4" id="KW-0328">Glycosyltransferase</keyword>
<keyword evidence="1" id="KW-0472">Membrane</keyword>
<feature type="transmembrane region" description="Helical" evidence="1">
    <location>
        <begin position="327"/>
        <end position="354"/>
    </location>
</feature>
<dbReference type="Pfam" id="PF00535">
    <property type="entry name" value="Glycos_transf_2"/>
    <property type="match status" value="1"/>
</dbReference>
<dbReference type="Proteomes" id="UP000702425">
    <property type="component" value="Unassembled WGS sequence"/>
</dbReference>
<dbReference type="InterPro" id="IPR058718">
    <property type="entry name" value="Agl6_TM_C"/>
</dbReference>
<dbReference type="CDD" id="cd04179">
    <property type="entry name" value="DPM_DPG-synthase_like"/>
    <property type="match status" value="1"/>
</dbReference>
<evidence type="ECO:0000313" key="5">
    <source>
        <dbReference type="Proteomes" id="UP000702425"/>
    </source>
</evidence>
<dbReference type="EC" id="2.4.-.-" evidence="4"/>
<keyword evidence="1" id="KW-0812">Transmembrane</keyword>
<feature type="domain" description="Glycosyltransferase 2-like" evidence="2">
    <location>
        <begin position="27"/>
        <end position="186"/>
    </location>
</feature>
<organism evidence="4 5">
    <name type="scientific">Microcoleus asticus IPMA8</name>
    <dbReference type="NCBI Taxonomy" id="2563858"/>
    <lineage>
        <taxon>Bacteria</taxon>
        <taxon>Bacillati</taxon>
        <taxon>Cyanobacteriota</taxon>
        <taxon>Cyanophyceae</taxon>
        <taxon>Oscillatoriophycideae</taxon>
        <taxon>Oscillatoriales</taxon>
        <taxon>Microcoleaceae</taxon>
        <taxon>Microcoleus</taxon>
        <taxon>Microcoleus asticus</taxon>
    </lineage>
</organism>
<keyword evidence="1" id="KW-1133">Transmembrane helix</keyword>